<keyword evidence="8" id="KW-1185">Reference proteome</keyword>
<dbReference type="InterPro" id="IPR002035">
    <property type="entry name" value="VWF_A"/>
</dbReference>
<dbReference type="AlphaFoldDB" id="A0A4U5TSB8"/>
<sequence length="349" mass="39650">MIQFENPYYFWYFAVVGVIVLLFVVYRLWQTRAQKRFADPKLFKFLAPQRSAFKLWIKFVFLTLGLSCFIIALANPKMGTKMETVKRQGVDIVFALDVSKSMLAEDIAPNRLEKSKQIISQTLNNLVSDRVGIIGYAGSAFPQIPITTDYGAAKTFLQAMNTDMVSSQGTAVADAIDMASTYYDRDDTTNRVLIIVGDGEDHGSKADDAIERAVESNIRIFTIGVGTSKGGPIPIKQNRGVTYKKDQNGQTVITRADKMTLQNIAEKGNGAFIDKVRTDEIVKSLLENLQKIEKSEFETKQFSDFKTQYQWFIGFGMLFILLDVLILERKTQWLRRLNLFNEKDYDEEI</sequence>
<evidence type="ECO:0000256" key="5">
    <source>
        <dbReference type="SAM" id="Phobius"/>
    </source>
</evidence>
<dbReference type="InterPro" id="IPR036465">
    <property type="entry name" value="vWFA_dom_sf"/>
</dbReference>
<feature type="domain" description="VWFA" evidence="6">
    <location>
        <begin position="91"/>
        <end position="276"/>
    </location>
</feature>
<protein>
    <submittedName>
        <fullName evidence="7">VWA domain-containing protein</fullName>
    </submittedName>
</protein>
<dbReference type="Gene3D" id="3.40.50.410">
    <property type="entry name" value="von Willebrand factor, type A domain"/>
    <property type="match status" value="1"/>
</dbReference>
<dbReference type="SUPFAM" id="SSF53300">
    <property type="entry name" value="vWA-like"/>
    <property type="match status" value="1"/>
</dbReference>
<accession>A0A4U5TSB8</accession>
<comment type="caution">
    <text evidence="7">The sequence shown here is derived from an EMBL/GenBank/DDBJ whole genome shotgun (WGS) entry which is preliminary data.</text>
</comment>
<dbReference type="EMBL" id="SWMU01000001">
    <property type="protein sequence ID" value="TKS57016.1"/>
    <property type="molecule type" value="Genomic_DNA"/>
</dbReference>
<dbReference type="InterPro" id="IPR050768">
    <property type="entry name" value="UPF0353/GerABKA_families"/>
</dbReference>
<dbReference type="PANTHER" id="PTHR22550">
    <property type="entry name" value="SPORE GERMINATION PROTEIN"/>
    <property type="match status" value="1"/>
</dbReference>
<organism evidence="7 8">
    <name type="scientific">Mesohalobacter halotolerans</name>
    <dbReference type="NCBI Taxonomy" id="1883405"/>
    <lineage>
        <taxon>Bacteria</taxon>
        <taxon>Pseudomonadati</taxon>
        <taxon>Bacteroidota</taxon>
        <taxon>Flavobacteriia</taxon>
        <taxon>Flavobacteriales</taxon>
        <taxon>Flavobacteriaceae</taxon>
        <taxon>Mesohalobacter</taxon>
    </lineage>
</organism>
<keyword evidence="4 5" id="KW-0472">Membrane</keyword>
<dbReference type="InterPro" id="IPR024163">
    <property type="entry name" value="Aerotolerance_reg_N"/>
</dbReference>
<feature type="transmembrane region" description="Helical" evidence="5">
    <location>
        <begin position="55"/>
        <end position="74"/>
    </location>
</feature>
<dbReference type="OrthoDB" id="6206554at2"/>
<evidence type="ECO:0000313" key="8">
    <source>
        <dbReference type="Proteomes" id="UP000306552"/>
    </source>
</evidence>
<evidence type="ECO:0000256" key="1">
    <source>
        <dbReference type="ARBA" id="ARBA00022475"/>
    </source>
</evidence>
<dbReference type="SMART" id="SM00327">
    <property type="entry name" value="VWA"/>
    <property type="match status" value="1"/>
</dbReference>
<evidence type="ECO:0000256" key="4">
    <source>
        <dbReference type="ARBA" id="ARBA00023136"/>
    </source>
</evidence>
<dbReference type="Pfam" id="PF00092">
    <property type="entry name" value="VWA"/>
    <property type="match status" value="1"/>
</dbReference>
<dbReference type="RefSeq" id="WP_138930720.1">
    <property type="nucleotide sequence ID" value="NZ_SWMU01000001.1"/>
</dbReference>
<evidence type="ECO:0000256" key="3">
    <source>
        <dbReference type="ARBA" id="ARBA00022989"/>
    </source>
</evidence>
<feature type="transmembrane region" description="Helical" evidence="5">
    <location>
        <begin position="6"/>
        <end position="26"/>
    </location>
</feature>
<keyword evidence="2 5" id="KW-0812">Transmembrane</keyword>
<proteinExistence type="predicted"/>
<evidence type="ECO:0000259" key="6">
    <source>
        <dbReference type="PROSITE" id="PS50234"/>
    </source>
</evidence>
<dbReference type="Pfam" id="PF07584">
    <property type="entry name" value="BatA"/>
    <property type="match status" value="1"/>
</dbReference>
<name>A0A4U5TSB8_9FLAO</name>
<dbReference type="Proteomes" id="UP000306552">
    <property type="component" value="Unassembled WGS sequence"/>
</dbReference>
<gene>
    <name evidence="7" type="ORF">FCN74_00925</name>
</gene>
<reference evidence="7 8" key="1">
    <citation type="submission" date="2019-04" db="EMBL/GenBank/DDBJ databases">
        <title>Psychroflexus halotolerans sp. nov., isolated from a marine solar saltern.</title>
        <authorList>
            <person name="Feng X."/>
        </authorList>
    </citation>
    <scope>NUCLEOTIDE SEQUENCE [LARGE SCALE GENOMIC DNA]</scope>
    <source>
        <strain evidence="7 8">WDS2C27</strain>
    </source>
</reference>
<dbReference type="PANTHER" id="PTHR22550:SF5">
    <property type="entry name" value="LEUCINE ZIPPER PROTEIN 4"/>
    <property type="match status" value="1"/>
</dbReference>
<evidence type="ECO:0000256" key="2">
    <source>
        <dbReference type="ARBA" id="ARBA00022692"/>
    </source>
</evidence>
<dbReference type="PROSITE" id="PS50234">
    <property type="entry name" value="VWFA"/>
    <property type="match status" value="1"/>
</dbReference>
<keyword evidence="3 5" id="KW-1133">Transmembrane helix</keyword>
<evidence type="ECO:0000313" key="7">
    <source>
        <dbReference type="EMBL" id="TKS57016.1"/>
    </source>
</evidence>
<keyword evidence="1" id="KW-1003">Cell membrane</keyword>
<feature type="transmembrane region" description="Helical" evidence="5">
    <location>
        <begin position="309"/>
        <end position="327"/>
    </location>
</feature>